<proteinExistence type="predicted"/>
<comment type="caution">
    <text evidence="1">The sequence shown here is derived from an EMBL/GenBank/DDBJ whole genome shotgun (WGS) entry which is preliminary data.</text>
</comment>
<dbReference type="EMBL" id="BMAU01021255">
    <property type="protein sequence ID" value="GFY05662.1"/>
    <property type="molecule type" value="Genomic_DNA"/>
</dbReference>
<accession>A0A8X6V5K1</accession>
<dbReference type="AlphaFoldDB" id="A0A8X6V5K1"/>
<evidence type="ECO:0000313" key="2">
    <source>
        <dbReference type="Proteomes" id="UP000887159"/>
    </source>
</evidence>
<gene>
    <name evidence="1" type="ORF">TNCV_4403291</name>
</gene>
<sequence>MERLLHVKSVKAQSPPVGVVLKLGEGVCQLRCYPRHLTRYEGRLELGTFRSENEYLSHHAKTIVITWRLLLVYIDTPPPHNSPASDSVNRSFHHELDDLSSDWRGLDVENGISARVQTSSFEVAK</sequence>
<protein>
    <submittedName>
        <fullName evidence="1">Uncharacterized protein</fullName>
    </submittedName>
</protein>
<keyword evidence="2" id="KW-1185">Reference proteome</keyword>
<evidence type="ECO:0000313" key="1">
    <source>
        <dbReference type="EMBL" id="GFY05662.1"/>
    </source>
</evidence>
<organism evidence="1 2">
    <name type="scientific">Trichonephila clavipes</name>
    <name type="common">Golden silk orbweaver</name>
    <name type="synonym">Nephila clavipes</name>
    <dbReference type="NCBI Taxonomy" id="2585209"/>
    <lineage>
        <taxon>Eukaryota</taxon>
        <taxon>Metazoa</taxon>
        <taxon>Ecdysozoa</taxon>
        <taxon>Arthropoda</taxon>
        <taxon>Chelicerata</taxon>
        <taxon>Arachnida</taxon>
        <taxon>Araneae</taxon>
        <taxon>Araneomorphae</taxon>
        <taxon>Entelegynae</taxon>
        <taxon>Araneoidea</taxon>
        <taxon>Nephilidae</taxon>
        <taxon>Trichonephila</taxon>
    </lineage>
</organism>
<dbReference type="Proteomes" id="UP000887159">
    <property type="component" value="Unassembled WGS sequence"/>
</dbReference>
<name>A0A8X6V5K1_TRICX</name>
<reference evidence="1" key="1">
    <citation type="submission" date="2020-08" db="EMBL/GenBank/DDBJ databases">
        <title>Multicomponent nature underlies the extraordinary mechanical properties of spider dragline silk.</title>
        <authorList>
            <person name="Kono N."/>
            <person name="Nakamura H."/>
            <person name="Mori M."/>
            <person name="Yoshida Y."/>
            <person name="Ohtoshi R."/>
            <person name="Malay A.D."/>
            <person name="Moran D.A.P."/>
            <person name="Tomita M."/>
            <person name="Numata K."/>
            <person name="Arakawa K."/>
        </authorList>
    </citation>
    <scope>NUCLEOTIDE SEQUENCE</scope>
</reference>